<dbReference type="GO" id="GO:0061617">
    <property type="term" value="C:MICOS complex"/>
    <property type="evidence" value="ECO:0007669"/>
    <property type="project" value="UniProtKB-UniRule"/>
</dbReference>
<comment type="subcellular location">
    <subcellularLocation>
        <location evidence="1">Mitochondrion inner membrane</location>
        <topology evidence="1">Single-pass membrane protein</topology>
    </subcellularLocation>
</comment>
<dbReference type="Pfam" id="PF15884">
    <property type="entry name" value="QIL1"/>
    <property type="match status" value="1"/>
</dbReference>
<accession>A0AAV1KL04</accession>
<comment type="function">
    <text evidence="1">Component of the MICOS complex, a large protein complex of the mitochondrial inner membrane that plays crucial roles in the maintenance of crista junctions, inner membrane architecture, and formation of contact sites to the outer membrane.</text>
</comment>
<name>A0AAV1KL04_9NEOP</name>
<dbReference type="AlphaFoldDB" id="A0AAV1KL04"/>
<keyword evidence="3" id="KW-1185">Reference proteome</keyword>
<comment type="caution">
    <text evidence="2">The sequence shown here is derived from an EMBL/GenBank/DDBJ whole genome shotgun (WGS) entry which is preliminary data.</text>
</comment>
<protein>
    <recommendedName>
        <fullName evidence="1">MICOS complex subunit MIC13</fullName>
    </recommendedName>
</protein>
<comment type="subunit">
    <text evidence="1">Component of the mitochondrial contact site and cristae organizing system (MICOS) complex.</text>
</comment>
<dbReference type="EMBL" id="CAVLGL010000057">
    <property type="protein sequence ID" value="CAK1583353.1"/>
    <property type="molecule type" value="Genomic_DNA"/>
</dbReference>
<organism evidence="2 3">
    <name type="scientific">Parnassius mnemosyne</name>
    <name type="common">clouded apollo</name>
    <dbReference type="NCBI Taxonomy" id="213953"/>
    <lineage>
        <taxon>Eukaryota</taxon>
        <taxon>Metazoa</taxon>
        <taxon>Ecdysozoa</taxon>
        <taxon>Arthropoda</taxon>
        <taxon>Hexapoda</taxon>
        <taxon>Insecta</taxon>
        <taxon>Pterygota</taxon>
        <taxon>Neoptera</taxon>
        <taxon>Endopterygota</taxon>
        <taxon>Lepidoptera</taxon>
        <taxon>Glossata</taxon>
        <taxon>Ditrysia</taxon>
        <taxon>Papilionoidea</taxon>
        <taxon>Papilionidae</taxon>
        <taxon>Parnassiinae</taxon>
        <taxon>Parnassini</taxon>
        <taxon>Parnassius</taxon>
        <taxon>Driopa</taxon>
    </lineage>
</organism>
<evidence type="ECO:0000256" key="1">
    <source>
        <dbReference type="RuleBase" id="RU363009"/>
    </source>
</evidence>
<evidence type="ECO:0000313" key="2">
    <source>
        <dbReference type="EMBL" id="CAK1583353.1"/>
    </source>
</evidence>
<keyword evidence="1" id="KW-0999">Mitochondrion inner membrane</keyword>
<evidence type="ECO:0000313" key="3">
    <source>
        <dbReference type="Proteomes" id="UP001314205"/>
    </source>
</evidence>
<dbReference type="InterPro" id="IPR026769">
    <property type="entry name" value="Mic13"/>
</dbReference>
<gene>
    <name evidence="2" type="ORF">PARMNEM_LOCUS4759</name>
</gene>
<proteinExistence type="inferred from homology"/>
<keyword evidence="1" id="KW-0496">Mitochondrion</keyword>
<keyword evidence="1" id="KW-0472">Membrane</keyword>
<dbReference type="Proteomes" id="UP001314205">
    <property type="component" value="Unassembled WGS sequence"/>
</dbReference>
<sequence>MGDNKVKCEPCRTINLAKHVRQPKPDMQVYEKCTPTQKIECSRVTELPIHPTCLKVCTKEEYCMLQSGKKYALPKKMSVPYAHGKLMYAVKAGILVGAVYFTYTQGVWGDQQDVTECIRRWQEYMRSINTRRPPVYDRCGNVVREENAESFLAPLYSIYKNFITTSFAGVVKVPLIVKCAYLDYLKALERKQADEEKERKLKKQKV</sequence>
<reference evidence="2 3" key="1">
    <citation type="submission" date="2023-11" db="EMBL/GenBank/DDBJ databases">
        <authorList>
            <person name="Hedman E."/>
            <person name="Englund M."/>
            <person name="Stromberg M."/>
            <person name="Nyberg Akerstrom W."/>
            <person name="Nylinder S."/>
            <person name="Jareborg N."/>
            <person name="Kallberg Y."/>
            <person name="Kronander E."/>
        </authorList>
    </citation>
    <scope>NUCLEOTIDE SEQUENCE [LARGE SCALE GENOMIC DNA]</scope>
</reference>
<comment type="similarity">
    <text evidence="1">Belongs to the MICOS complex subunit Mic13 family.</text>
</comment>